<dbReference type="InterPro" id="IPR006665">
    <property type="entry name" value="OmpA-like"/>
</dbReference>
<evidence type="ECO:0000256" key="2">
    <source>
        <dbReference type="ARBA" id="ARBA00023136"/>
    </source>
</evidence>
<evidence type="ECO:0000256" key="5">
    <source>
        <dbReference type="SAM" id="SignalP"/>
    </source>
</evidence>
<keyword evidence="8" id="KW-1185">Reference proteome</keyword>
<dbReference type="Gene3D" id="3.30.1330.60">
    <property type="entry name" value="OmpA-like domain"/>
    <property type="match status" value="1"/>
</dbReference>
<organism evidence="7 8">
    <name type="scientific">Olivibacter oleidegradans</name>
    <dbReference type="NCBI Taxonomy" id="760123"/>
    <lineage>
        <taxon>Bacteria</taxon>
        <taxon>Pseudomonadati</taxon>
        <taxon>Bacteroidota</taxon>
        <taxon>Sphingobacteriia</taxon>
        <taxon>Sphingobacteriales</taxon>
        <taxon>Sphingobacteriaceae</taxon>
        <taxon>Olivibacter</taxon>
    </lineage>
</organism>
<name>A0ABV6HKH8_9SPHI</name>
<dbReference type="Gene3D" id="1.25.40.10">
    <property type="entry name" value="Tetratricopeptide repeat domain"/>
    <property type="match status" value="1"/>
</dbReference>
<evidence type="ECO:0000313" key="7">
    <source>
        <dbReference type="EMBL" id="MFC0319109.1"/>
    </source>
</evidence>
<keyword evidence="3" id="KW-0998">Cell outer membrane</keyword>
<dbReference type="PROSITE" id="PS51123">
    <property type="entry name" value="OMPA_2"/>
    <property type="match status" value="1"/>
</dbReference>
<dbReference type="CDD" id="cd07185">
    <property type="entry name" value="OmpA_C-like"/>
    <property type="match status" value="1"/>
</dbReference>
<dbReference type="InterPro" id="IPR006664">
    <property type="entry name" value="OMP_bac"/>
</dbReference>
<dbReference type="Gene3D" id="2.120.10.30">
    <property type="entry name" value="TolB, C-terminal domain"/>
    <property type="match status" value="1"/>
</dbReference>
<evidence type="ECO:0000256" key="3">
    <source>
        <dbReference type="ARBA" id="ARBA00023237"/>
    </source>
</evidence>
<keyword evidence="2 4" id="KW-0472">Membrane</keyword>
<feature type="domain" description="OmpA-like" evidence="6">
    <location>
        <begin position="530"/>
        <end position="647"/>
    </location>
</feature>
<sequence length="650" mass="72727">MLRYLHCMRLFFLFCLFYNSLSFFCSKLGAQQLNPSTSKSKKLFEEAARFLSRNDFTNATIRLEQLLNDDSLFITARQQLADIYLRQKEFEQAAKHYEMVSKLASDLTPSTWFGLGESLLNLGAYAASKQALTTYLSKVSTQTNQRKAIAQKYLADCNFSLSERKNTQLLNIHNMGASINSADDEYFPMLTADRSSIIFTRQKKGGLEYIYVSQYQDSAWKQALPIPGKVNTESYSEGAHCISPDGRYLFFTGCNKPDGKGSCDIYISHWEGSAWGIPHNLGSPINTGSWEAQPAISPDGNTLYFVSNRKGGFGGNDIWYSTLQQDGSWGVPQNMGDKVNTSFDESTPFIHADNETLYFASNGWPGFGNKDLFISKLDHEGNRLSPVNMGTPINDHLEQRALTVSLDGSTAYFAAERPGGKGGLDIYTCLLTEHLRPTAVAYVKGRVFDKTTGNAVKAAVKLTDLKNKKRTFYSEVDYLDGTFLVPLPVGSEYALHVLHPEYLFYSQHFALADTLTEKDIYAVKVGLERISSGRSAILNNIFFPTNGYELLPTSESDLMELFQLLQHNKHIRIEITGHTDNTGSAQANQVLSEKRALAVYAYLLSKGIDKTRLAYKGYGQNNPIADNTTEKGKQQNRRTEFKIIATDYGK</sequence>
<proteinExistence type="predicted"/>
<dbReference type="InterPro" id="IPR011990">
    <property type="entry name" value="TPR-like_helical_dom_sf"/>
</dbReference>
<feature type="chain" id="PRO_5046044423" evidence="5">
    <location>
        <begin position="25"/>
        <end position="650"/>
    </location>
</feature>
<protein>
    <submittedName>
        <fullName evidence="7">OmpA family protein</fullName>
    </submittedName>
</protein>
<dbReference type="PANTHER" id="PTHR30329:SF21">
    <property type="entry name" value="LIPOPROTEIN YIAD-RELATED"/>
    <property type="match status" value="1"/>
</dbReference>
<dbReference type="InterPro" id="IPR036737">
    <property type="entry name" value="OmpA-like_sf"/>
</dbReference>
<dbReference type="InterPro" id="IPR006690">
    <property type="entry name" value="OMPA-like_CS"/>
</dbReference>
<dbReference type="SUPFAM" id="SSF82171">
    <property type="entry name" value="DPP6 N-terminal domain-like"/>
    <property type="match status" value="1"/>
</dbReference>
<dbReference type="RefSeq" id="WP_130857830.1">
    <property type="nucleotide sequence ID" value="NZ_JBHLWO010000002.1"/>
</dbReference>
<dbReference type="SUPFAM" id="SSF103088">
    <property type="entry name" value="OmpA-like"/>
    <property type="match status" value="1"/>
</dbReference>
<dbReference type="SUPFAM" id="SSF48452">
    <property type="entry name" value="TPR-like"/>
    <property type="match status" value="1"/>
</dbReference>
<accession>A0ABV6HKH8</accession>
<dbReference type="InterPro" id="IPR011659">
    <property type="entry name" value="WD40"/>
</dbReference>
<keyword evidence="5" id="KW-0732">Signal</keyword>
<feature type="signal peptide" evidence="5">
    <location>
        <begin position="1"/>
        <end position="24"/>
    </location>
</feature>
<dbReference type="InterPro" id="IPR019734">
    <property type="entry name" value="TPR_rpt"/>
</dbReference>
<reference evidence="7 8" key="1">
    <citation type="submission" date="2024-09" db="EMBL/GenBank/DDBJ databases">
        <authorList>
            <person name="Sun Q."/>
            <person name="Mori K."/>
        </authorList>
    </citation>
    <scope>NUCLEOTIDE SEQUENCE [LARGE SCALE GENOMIC DNA]</scope>
    <source>
        <strain evidence="7 8">CCM 7765</strain>
    </source>
</reference>
<dbReference type="PANTHER" id="PTHR30329">
    <property type="entry name" value="STATOR ELEMENT OF FLAGELLAR MOTOR COMPLEX"/>
    <property type="match status" value="1"/>
</dbReference>
<evidence type="ECO:0000256" key="1">
    <source>
        <dbReference type="ARBA" id="ARBA00004442"/>
    </source>
</evidence>
<comment type="caution">
    <text evidence="7">The sequence shown here is derived from an EMBL/GenBank/DDBJ whole genome shotgun (WGS) entry which is preliminary data.</text>
</comment>
<evidence type="ECO:0000259" key="6">
    <source>
        <dbReference type="PROSITE" id="PS51123"/>
    </source>
</evidence>
<evidence type="ECO:0000256" key="4">
    <source>
        <dbReference type="PROSITE-ProRule" id="PRU00473"/>
    </source>
</evidence>
<dbReference type="SMART" id="SM00028">
    <property type="entry name" value="TPR"/>
    <property type="match status" value="2"/>
</dbReference>
<gene>
    <name evidence="7" type="ORF">ACFFI0_12365</name>
</gene>
<dbReference type="PRINTS" id="PR01021">
    <property type="entry name" value="OMPADOMAIN"/>
</dbReference>
<evidence type="ECO:0000313" key="8">
    <source>
        <dbReference type="Proteomes" id="UP001589774"/>
    </source>
</evidence>
<dbReference type="Pfam" id="PF07676">
    <property type="entry name" value="PD40"/>
    <property type="match status" value="5"/>
</dbReference>
<dbReference type="PROSITE" id="PS01068">
    <property type="entry name" value="OMPA_1"/>
    <property type="match status" value="1"/>
</dbReference>
<dbReference type="EMBL" id="JBHLWO010000002">
    <property type="protein sequence ID" value="MFC0319109.1"/>
    <property type="molecule type" value="Genomic_DNA"/>
</dbReference>
<comment type="subcellular location">
    <subcellularLocation>
        <location evidence="1">Cell outer membrane</location>
    </subcellularLocation>
</comment>
<dbReference type="Proteomes" id="UP001589774">
    <property type="component" value="Unassembled WGS sequence"/>
</dbReference>
<dbReference type="Pfam" id="PF00691">
    <property type="entry name" value="OmpA"/>
    <property type="match status" value="1"/>
</dbReference>
<dbReference type="InterPro" id="IPR050330">
    <property type="entry name" value="Bact_OuterMem_StrucFunc"/>
</dbReference>
<dbReference type="InterPro" id="IPR011042">
    <property type="entry name" value="6-blade_b-propeller_TolB-like"/>
</dbReference>